<protein>
    <submittedName>
        <fullName evidence="1">Uncharacterized protein</fullName>
    </submittedName>
</protein>
<dbReference type="HOGENOM" id="CLU_1835920_0_0_1"/>
<dbReference type="AlphaFoldDB" id="A0A0C9ZK39"/>
<proteinExistence type="predicted"/>
<reference evidence="2" key="2">
    <citation type="submission" date="2015-01" db="EMBL/GenBank/DDBJ databases">
        <title>Evolutionary Origins and Diversification of the Mycorrhizal Mutualists.</title>
        <authorList>
            <consortium name="DOE Joint Genome Institute"/>
            <consortium name="Mycorrhizal Genomics Consortium"/>
            <person name="Kohler A."/>
            <person name="Kuo A."/>
            <person name="Nagy L.G."/>
            <person name="Floudas D."/>
            <person name="Copeland A."/>
            <person name="Barry K.W."/>
            <person name="Cichocki N."/>
            <person name="Veneault-Fourrey C."/>
            <person name="LaButti K."/>
            <person name="Lindquist E.A."/>
            <person name="Lipzen A."/>
            <person name="Lundell T."/>
            <person name="Morin E."/>
            <person name="Murat C."/>
            <person name="Riley R."/>
            <person name="Ohm R."/>
            <person name="Sun H."/>
            <person name="Tunlid A."/>
            <person name="Henrissat B."/>
            <person name="Grigoriev I.V."/>
            <person name="Hibbett D.S."/>
            <person name="Martin F."/>
        </authorList>
    </citation>
    <scope>NUCLEOTIDE SEQUENCE [LARGE SCALE GENOMIC DNA]</scope>
    <source>
        <strain evidence="2">441</strain>
    </source>
</reference>
<dbReference type="OrthoDB" id="2690625at2759"/>
<sequence>MFPVPLPPNPFLKPSELYTAYQRCLALEAATSGASRPHGPPPIVCARLLGHLLRLAPPGNGQGRVQRKITLAADDVKLMELASFYLSHFICPCKPPPTCHFAVTYWRVFSQLNVVEYQRLHHLSTPLACRLKMFGNIPRL</sequence>
<accession>A0A0C9ZK39</accession>
<dbReference type="Proteomes" id="UP000054018">
    <property type="component" value="Unassembled WGS sequence"/>
</dbReference>
<evidence type="ECO:0000313" key="2">
    <source>
        <dbReference type="Proteomes" id="UP000054018"/>
    </source>
</evidence>
<evidence type="ECO:0000313" key="1">
    <source>
        <dbReference type="EMBL" id="KIK26314.1"/>
    </source>
</evidence>
<name>A0A0C9ZK39_9AGAM</name>
<organism evidence="1 2">
    <name type="scientific">Pisolithus microcarpus 441</name>
    <dbReference type="NCBI Taxonomy" id="765257"/>
    <lineage>
        <taxon>Eukaryota</taxon>
        <taxon>Fungi</taxon>
        <taxon>Dikarya</taxon>
        <taxon>Basidiomycota</taxon>
        <taxon>Agaricomycotina</taxon>
        <taxon>Agaricomycetes</taxon>
        <taxon>Agaricomycetidae</taxon>
        <taxon>Boletales</taxon>
        <taxon>Sclerodermatineae</taxon>
        <taxon>Pisolithaceae</taxon>
        <taxon>Pisolithus</taxon>
    </lineage>
</organism>
<dbReference type="EMBL" id="KN833702">
    <property type="protein sequence ID" value="KIK26314.1"/>
    <property type="molecule type" value="Genomic_DNA"/>
</dbReference>
<keyword evidence="2" id="KW-1185">Reference proteome</keyword>
<reference evidence="1 2" key="1">
    <citation type="submission" date="2014-04" db="EMBL/GenBank/DDBJ databases">
        <authorList>
            <consortium name="DOE Joint Genome Institute"/>
            <person name="Kuo A."/>
            <person name="Kohler A."/>
            <person name="Costa M.D."/>
            <person name="Nagy L.G."/>
            <person name="Floudas D."/>
            <person name="Copeland A."/>
            <person name="Barry K.W."/>
            <person name="Cichocki N."/>
            <person name="Veneault-Fourrey C."/>
            <person name="LaButti K."/>
            <person name="Lindquist E.A."/>
            <person name="Lipzen A."/>
            <person name="Lundell T."/>
            <person name="Morin E."/>
            <person name="Murat C."/>
            <person name="Sun H."/>
            <person name="Tunlid A."/>
            <person name="Henrissat B."/>
            <person name="Grigoriev I.V."/>
            <person name="Hibbett D.S."/>
            <person name="Martin F."/>
            <person name="Nordberg H.P."/>
            <person name="Cantor M.N."/>
            <person name="Hua S.X."/>
        </authorList>
    </citation>
    <scope>NUCLEOTIDE SEQUENCE [LARGE SCALE GENOMIC DNA]</scope>
    <source>
        <strain evidence="1 2">441</strain>
    </source>
</reference>
<gene>
    <name evidence="1" type="ORF">PISMIDRAFT_272054</name>
</gene>